<organism evidence="5 6">
    <name type="scientific">Plectosphaerella cucumerina</name>
    <dbReference type="NCBI Taxonomy" id="40658"/>
    <lineage>
        <taxon>Eukaryota</taxon>
        <taxon>Fungi</taxon>
        <taxon>Dikarya</taxon>
        <taxon>Ascomycota</taxon>
        <taxon>Pezizomycotina</taxon>
        <taxon>Sordariomycetes</taxon>
        <taxon>Hypocreomycetidae</taxon>
        <taxon>Glomerellales</taxon>
        <taxon>Plectosphaerellaceae</taxon>
        <taxon>Plectosphaerella</taxon>
    </lineage>
</organism>
<comment type="caution">
    <text evidence="5">The sequence shown here is derived from an EMBL/GenBank/DDBJ whole genome shotgun (WGS) entry which is preliminary data.</text>
</comment>
<comment type="subcellular location">
    <subcellularLocation>
        <location evidence="1">Nucleus</location>
    </subcellularLocation>
</comment>
<evidence type="ECO:0000313" key="5">
    <source>
        <dbReference type="EMBL" id="KAH7374517.1"/>
    </source>
</evidence>
<dbReference type="GO" id="GO:0005634">
    <property type="term" value="C:nucleus"/>
    <property type="evidence" value="ECO:0007669"/>
    <property type="project" value="UniProtKB-SubCell"/>
</dbReference>
<dbReference type="CDD" id="cd12148">
    <property type="entry name" value="fungal_TF_MHR"/>
    <property type="match status" value="1"/>
</dbReference>
<feature type="domain" description="Zn(2)-C6 fungal-type" evidence="4">
    <location>
        <begin position="42"/>
        <end position="70"/>
    </location>
</feature>
<feature type="region of interest" description="Disordered" evidence="3">
    <location>
        <begin position="1"/>
        <end position="33"/>
    </location>
</feature>
<dbReference type="GO" id="GO:0045944">
    <property type="term" value="P:positive regulation of transcription by RNA polymerase II"/>
    <property type="evidence" value="ECO:0007669"/>
    <property type="project" value="TreeGrafter"/>
</dbReference>
<dbReference type="PROSITE" id="PS00463">
    <property type="entry name" value="ZN2_CY6_FUNGAL_1"/>
    <property type="match status" value="1"/>
</dbReference>
<reference evidence="5" key="1">
    <citation type="journal article" date="2021" name="Nat. Commun.">
        <title>Genetic determinants of endophytism in the Arabidopsis root mycobiome.</title>
        <authorList>
            <person name="Mesny F."/>
            <person name="Miyauchi S."/>
            <person name="Thiergart T."/>
            <person name="Pickel B."/>
            <person name="Atanasova L."/>
            <person name="Karlsson M."/>
            <person name="Huettel B."/>
            <person name="Barry K.W."/>
            <person name="Haridas S."/>
            <person name="Chen C."/>
            <person name="Bauer D."/>
            <person name="Andreopoulos W."/>
            <person name="Pangilinan J."/>
            <person name="LaButti K."/>
            <person name="Riley R."/>
            <person name="Lipzen A."/>
            <person name="Clum A."/>
            <person name="Drula E."/>
            <person name="Henrissat B."/>
            <person name="Kohler A."/>
            <person name="Grigoriev I.V."/>
            <person name="Martin F.M."/>
            <person name="Hacquard S."/>
        </authorList>
    </citation>
    <scope>NUCLEOTIDE SEQUENCE</scope>
    <source>
        <strain evidence="5">MPI-CAGE-AT-0016</strain>
    </source>
</reference>
<evidence type="ECO:0000256" key="1">
    <source>
        <dbReference type="ARBA" id="ARBA00004123"/>
    </source>
</evidence>
<dbReference type="GO" id="GO:0000976">
    <property type="term" value="F:transcription cis-regulatory region binding"/>
    <property type="evidence" value="ECO:0007669"/>
    <property type="project" value="TreeGrafter"/>
</dbReference>
<dbReference type="Proteomes" id="UP000813385">
    <property type="component" value="Unassembled WGS sequence"/>
</dbReference>
<dbReference type="PANTHER" id="PTHR37534">
    <property type="entry name" value="TRANSCRIPTIONAL ACTIVATOR PROTEIN UGA3"/>
    <property type="match status" value="1"/>
</dbReference>
<feature type="compositionally biased region" description="Polar residues" evidence="3">
    <location>
        <begin position="142"/>
        <end position="154"/>
    </location>
</feature>
<name>A0A8K0TNL4_9PEZI</name>
<dbReference type="GO" id="GO:0008270">
    <property type="term" value="F:zinc ion binding"/>
    <property type="evidence" value="ECO:0007669"/>
    <property type="project" value="InterPro"/>
</dbReference>
<dbReference type="OrthoDB" id="3477330at2759"/>
<dbReference type="InterPro" id="IPR036864">
    <property type="entry name" value="Zn2-C6_fun-type_DNA-bd_sf"/>
</dbReference>
<evidence type="ECO:0000256" key="2">
    <source>
        <dbReference type="ARBA" id="ARBA00023242"/>
    </source>
</evidence>
<feature type="region of interest" description="Disordered" evidence="3">
    <location>
        <begin position="112"/>
        <end position="160"/>
    </location>
</feature>
<evidence type="ECO:0000313" key="6">
    <source>
        <dbReference type="Proteomes" id="UP000813385"/>
    </source>
</evidence>
<gene>
    <name evidence="5" type="ORF">B0T11DRAFT_1151</name>
</gene>
<evidence type="ECO:0000259" key="4">
    <source>
        <dbReference type="PROSITE" id="PS50048"/>
    </source>
</evidence>
<keyword evidence="6" id="KW-1185">Reference proteome</keyword>
<dbReference type="InterPro" id="IPR021858">
    <property type="entry name" value="Fun_TF"/>
</dbReference>
<dbReference type="Gene3D" id="4.10.240.10">
    <property type="entry name" value="Zn(2)-C6 fungal-type DNA-binding domain"/>
    <property type="match status" value="1"/>
</dbReference>
<dbReference type="PANTHER" id="PTHR37534:SF38">
    <property type="entry name" value="ZN(2)-C6 FUNGAL-TYPE DOMAIN-CONTAINING PROTEIN"/>
    <property type="match status" value="1"/>
</dbReference>
<sequence length="624" mass="68754">MNLQWALPDTTELHRSTTQTSGPSGGVQKKVAGKRRGKTFTGCWTCRSRHVKCDEGRPFCRRCLAGGFECQGYEKRLTWLSNAGDTSSASHREAPLATLAGKSMEFVIVTDRSARDGSENRASLSSESSSTPPPKRPRTVARNRQPQSIPQATTRKAAKKLPVSPNFEWIADEETTSAEPGQPFAAPALDSNVLAVGWTTPPTGTGALSPFIPDYQHVHDSSTSPPGVSMEWPGYIGDPATPLDTFSATSQQRALINHWVTDLAHKLIPIRSVVNPLLTVASPMALQGSRLRPGQTSSSAAVFHAICALSATHQENLRGGSGGDTALARYHHRLSFQHLMSNIGSTDIDERMASLATLCIWLLSHFVSGTTGAWRELVRVTRNLLEETSMATWSSSVTASLTYQSFASSFTLIQSQYMGRAEFPRPMKTDLAGSNVTNNLAMPDNSLQLISSFNMKLLDGSIMRQDEVDQLELEFALTTPPPSTDLESDKSDSSMAHHHRLLFYYASLLYFRCNSGRRGSEEEVQSLVARCLSHMEHLDSMQLNVSPRAWVFAAVAFEAGTPELRDRVRKSFSKRKELGIASWDTLRLAAEQVWSLRDNALPGDVVEPWTHMLPRMPEYDVLLY</sequence>
<evidence type="ECO:0000256" key="3">
    <source>
        <dbReference type="SAM" id="MobiDB-lite"/>
    </source>
</evidence>
<dbReference type="InterPro" id="IPR001138">
    <property type="entry name" value="Zn2Cys6_DnaBD"/>
</dbReference>
<proteinExistence type="predicted"/>
<accession>A0A8K0TNL4</accession>
<protein>
    <submittedName>
        <fullName evidence="5">Fungal-specific transcription factor domain-containing protein</fullName>
    </submittedName>
</protein>
<dbReference type="PROSITE" id="PS50048">
    <property type="entry name" value="ZN2_CY6_FUNGAL_2"/>
    <property type="match status" value="1"/>
</dbReference>
<dbReference type="GO" id="GO:0000981">
    <property type="term" value="F:DNA-binding transcription factor activity, RNA polymerase II-specific"/>
    <property type="evidence" value="ECO:0007669"/>
    <property type="project" value="InterPro"/>
</dbReference>
<dbReference type="AlphaFoldDB" id="A0A8K0TNL4"/>
<dbReference type="Pfam" id="PF11951">
    <property type="entry name" value="Fungal_trans_2"/>
    <property type="match status" value="1"/>
</dbReference>
<dbReference type="SUPFAM" id="SSF57701">
    <property type="entry name" value="Zn2/Cys6 DNA-binding domain"/>
    <property type="match status" value="1"/>
</dbReference>
<keyword evidence="2" id="KW-0539">Nucleus</keyword>
<dbReference type="Pfam" id="PF00172">
    <property type="entry name" value="Zn_clus"/>
    <property type="match status" value="1"/>
</dbReference>
<dbReference type="SMART" id="SM00066">
    <property type="entry name" value="GAL4"/>
    <property type="match status" value="1"/>
</dbReference>
<dbReference type="EMBL" id="JAGPXD010000001">
    <property type="protein sequence ID" value="KAH7374517.1"/>
    <property type="molecule type" value="Genomic_DNA"/>
</dbReference>
<dbReference type="CDD" id="cd00067">
    <property type="entry name" value="GAL4"/>
    <property type="match status" value="1"/>
</dbReference>